<dbReference type="SUPFAM" id="SSF142921">
    <property type="entry name" value="WGR domain-like"/>
    <property type="match status" value="1"/>
</dbReference>
<evidence type="ECO:0000259" key="14">
    <source>
        <dbReference type="PROSITE" id="PS51977"/>
    </source>
</evidence>
<dbReference type="PANTHER" id="PTHR10459">
    <property type="entry name" value="DNA LIGASE"/>
    <property type="match status" value="1"/>
</dbReference>
<dbReference type="Pfam" id="PF02877">
    <property type="entry name" value="PARP_reg"/>
    <property type="match status" value="2"/>
</dbReference>
<evidence type="ECO:0000256" key="5">
    <source>
        <dbReference type="ARBA" id="ARBA00022765"/>
    </source>
</evidence>
<dbReference type="PROSITE" id="PS51060">
    <property type="entry name" value="PARP_ALPHA_HD"/>
    <property type="match status" value="1"/>
</dbReference>
<dbReference type="GO" id="GO:0003950">
    <property type="term" value="F:NAD+ poly-ADP-ribosyltransferase activity"/>
    <property type="evidence" value="ECO:0007669"/>
    <property type="project" value="UniProtKB-UniRule"/>
</dbReference>
<keyword evidence="5" id="KW-0013">ADP-ribosylation</keyword>
<dbReference type="GO" id="GO:1990404">
    <property type="term" value="F:NAD+-protein mono-ADP-ribosyltransferase activity"/>
    <property type="evidence" value="ECO:0007669"/>
    <property type="project" value="TreeGrafter"/>
</dbReference>
<keyword evidence="6 10" id="KW-0520">NAD</keyword>
<dbReference type="FunFam" id="2.20.140.10:FF:000001">
    <property type="entry name" value="Poly [ADP-ribose] polymerase"/>
    <property type="match status" value="1"/>
</dbReference>
<accession>A0A8E0RM59</accession>
<dbReference type="InterPro" id="IPR012317">
    <property type="entry name" value="Poly(ADP-ribose)pol_cat_dom"/>
</dbReference>
<dbReference type="Gene3D" id="1.20.142.10">
    <property type="entry name" value="Poly(ADP-ribose) polymerase, regulatory domain"/>
    <property type="match status" value="1"/>
</dbReference>
<dbReference type="GO" id="GO:0070212">
    <property type="term" value="P:protein poly-ADP-ribosylation"/>
    <property type="evidence" value="ECO:0007669"/>
    <property type="project" value="TreeGrafter"/>
</dbReference>
<dbReference type="AlphaFoldDB" id="A0A8E0RM59"/>
<evidence type="ECO:0000256" key="8">
    <source>
        <dbReference type="ARBA" id="ARBA00024347"/>
    </source>
</evidence>
<evidence type="ECO:0000313" key="15">
    <source>
        <dbReference type="EMBL" id="KAA0187516.1"/>
    </source>
</evidence>
<organism evidence="15 16">
    <name type="scientific">Fasciolopsis buskii</name>
    <dbReference type="NCBI Taxonomy" id="27845"/>
    <lineage>
        <taxon>Eukaryota</taxon>
        <taxon>Metazoa</taxon>
        <taxon>Spiralia</taxon>
        <taxon>Lophotrochozoa</taxon>
        <taxon>Platyhelminthes</taxon>
        <taxon>Trematoda</taxon>
        <taxon>Digenea</taxon>
        <taxon>Plagiorchiida</taxon>
        <taxon>Echinostomata</taxon>
        <taxon>Echinostomatoidea</taxon>
        <taxon>Fasciolidae</taxon>
        <taxon>Fasciolopsis</taxon>
    </lineage>
</organism>
<dbReference type="OrthoDB" id="429950at2759"/>
<dbReference type="SUPFAM" id="SSF56399">
    <property type="entry name" value="ADP-ribosylation"/>
    <property type="match status" value="1"/>
</dbReference>
<feature type="domain" description="PARP alpha-helical" evidence="13">
    <location>
        <begin position="179"/>
        <end position="348"/>
    </location>
</feature>
<dbReference type="CDD" id="cd01437">
    <property type="entry name" value="parp_like"/>
    <property type="match status" value="1"/>
</dbReference>
<evidence type="ECO:0000256" key="3">
    <source>
        <dbReference type="ARBA" id="ARBA00022679"/>
    </source>
</evidence>
<dbReference type="PANTHER" id="PTHR10459:SF60">
    <property type="entry name" value="POLY [ADP-RIBOSE] POLYMERASE 2"/>
    <property type="match status" value="1"/>
</dbReference>
<comment type="catalytic activity">
    <reaction evidence="9">
        <text>NAD(+) + (ADP-D-ribosyl)n-acceptor = nicotinamide + (ADP-D-ribosyl)n+1-acceptor + H(+).</text>
        <dbReference type="EC" id="2.4.2.30"/>
    </reaction>
</comment>
<feature type="domain" description="PARP catalytic" evidence="12">
    <location>
        <begin position="356"/>
        <end position="580"/>
    </location>
</feature>
<dbReference type="CDD" id="cd08003">
    <property type="entry name" value="WGR_PARP2_like"/>
    <property type="match status" value="1"/>
</dbReference>
<dbReference type="GO" id="GO:0016779">
    <property type="term" value="F:nucleotidyltransferase activity"/>
    <property type="evidence" value="ECO:0007669"/>
    <property type="project" value="UniProtKB-KW"/>
</dbReference>
<protein>
    <recommendedName>
        <fullName evidence="10">Poly [ADP-ribose] polymerase</fullName>
        <shortName evidence="10">PARP</shortName>
        <ecNumber evidence="10">2.4.2.-</ecNumber>
    </recommendedName>
</protein>
<dbReference type="PROSITE" id="PS51977">
    <property type="entry name" value="WGR"/>
    <property type="match status" value="1"/>
</dbReference>
<reference evidence="15" key="1">
    <citation type="submission" date="2019-05" db="EMBL/GenBank/DDBJ databases">
        <title>Annotation for the trematode Fasciolopsis buski.</title>
        <authorList>
            <person name="Choi Y.-J."/>
        </authorList>
    </citation>
    <scope>NUCLEOTIDE SEQUENCE</scope>
    <source>
        <strain evidence="15">HT</strain>
        <tissue evidence="15">Whole worm</tissue>
    </source>
</reference>
<dbReference type="InterPro" id="IPR004102">
    <property type="entry name" value="Poly(ADP-ribose)pol_reg_dom"/>
</dbReference>
<dbReference type="Gene3D" id="2.20.140.10">
    <property type="entry name" value="WGR domain"/>
    <property type="match status" value="1"/>
</dbReference>
<keyword evidence="2 10" id="KW-0328">Glycosyltransferase</keyword>
<dbReference type="InterPro" id="IPR008893">
    <property type="entry name" value="WGR_domain"/>
</dbReference>
<feature type="region of interest" description="Disordered" evidence="11">
    <location>
        <begin position="248"/>
        <end position="268"/>
    </location>
</feature>
<evidence type="ECO:0000256" key="1">
    <source>
        <dbReference type="ARBA" id="ARBA00004123"/>
    </source>
</evidence>
<evidence type="ECO:0000256" key="2">
    <source>
        <dbReference type="ARBA" id="ARBA00022676"/>
    </source>
</evidence>
<sequence>MKRPLKDTQSTSTVTKYPKIEDDSVDAKPDVKVVLCKGRAPVDSLCTAKVGVAHVYCDSDNTVYDAMLNQTNLQHNNNKYYLLQLLEDDDRKNYSVWFRWGRVGKAGQNKLESYGSNLDAAKNSFTKKFYDKTLNEWDCRDGFKKVDGKYDLVHLDYGTETQNQNAAPQPDTQPPVIVESMLPTAVQLLIQLICDLKSMEESVVELKYDARRAPLGKLRKEQIKEGYKALNSISNCISLLSQLCSKSETNEGKSERRKSGRQKANASEKQKLENDLLLACNAFYTRVPHDFGQLPHNDEGVFICWLIDGYLLPSMRVPPLIRTMDEVREKLDLLKALDDIEFAVRVLKQEQNTSENILDTHYRQLKCDIHPLGEEEPMYDILRRYLQTNHGSTHNWYTLELLDIFEYSKPEVDNLFEDHGNRMLLWHGSRLTNWVGILGRGLKVAPPEAPSTGYMFGKGIYFADSSSKSANYVYPTQRKNIGLVALCEVSLGNSRELTEACYTADKLPSGMHSVKGVGRMEPDSSTWHRTDDQMVIPIGKLINIPGRDHHSHALQFNEYIVYNPHQVRLRYVMKVKFNFT</sequence>
<dbReference type="InterPro" id="IPR050800">
    <property type="entry name" value="ARTD/PARP"/>
</dbReference>
<feature type="domain" description="WGR" evidence="14">
    <location>
        <begin position="52"/>
        <end position="150"/>
    </location>
</feature>
<comment type="similarity">
    <text evidence="8">Belongs to the ARTD/PARP family.</text>
</comment>
<keyword evidence="7" id="KW-0539">Nucleus</keyword>
<evidence type="ECO:0000256" key="7">
    <source>
        <dbReference type="ARBA" id="ARBA00023242"/>
    </source>
</evidence>
<keyword evidence="4" id="KW-0548">Nucleotidyltransferase</keyword>
<dbReference type="Gene3D" id="3.90.228.10">
    <property type="match status" value="1"/>
</dbReference>
<keyword evidence="3 10" id="KW-0808">Transferase</keyword>
<dbReference type="Pfam" id="PF00644">
    <property type="entry name" value="PARP"/>
    <property type="match status" value="1"/>
</dbReference>
<dbReference type="InterPro" id="IPR036616">
    <property type="entry name" value="Poly(ADP-ribose)pol_reg_dom_sf"/>
</dbReference>
<dbReference type="EC" id="2.4.2.-" evidence="10"/>
<evidence type="ECO:0000256" key="9">
    <source>
        <dbReference type="ARBA" id="ARBA00033987"/>
    </source>
</evidence>
<gene>
    <name evidence="15" type="ORF">FBUS_07342</name>
</gene>
<evidence type="ECO:0000256" key="4">
    <source>
        <dbReference type="ARBA" id="ARBA00022695"/>
    </source>
</evidence>
<keyword evidence="16" id="KW-1185">Reference proteome</keyword>
<comment type="caution">
    <text evidence="15">The sequence shown here is derived from an EMBL/GenBank/DDBJ whole genome shotgun (WGS) entry which is preliminary data.</text>
</comment>
<name>A0A8E0RM59_9TREM</name>
<dbReference type="InterPro" id="IPR036930">
    <property type="entry name" value="WGR_dom_sf"/>
</dbReference>
<dbReference type="GO" id="GO:0006302">
    <property type="term" value="P:double-strand break repair"/>
    <property type="evidence" value="ECO:0007669"/>
    <property type="project" value="TreeGrafter"/>
</dbReference>
<dbReference type="GO" id="GO:0005730">
    <property type="term" value="C:nucleolus"/>
    <property type="evidence" value="ECO:0007669"/>
    <property type="project" value="TreeGrafter"/>
</dbReference>
<evidence type="ECO:0000256" key="6">
    <source>
        <dbReference type="ARBA" id="ARBA00023027"/>
    </source>
</evidence>
<evidence type="ECO:0000259" key="12">
    <source>
        <dbReference type="PROSITE" id="PS51059"/>
    </source>
</evidence>
<dbReference type="SUPFAM" id="SSF47587">
    <property type="entry name" value="Domain of poly(ADP-ribose) polymerase"/>
    <property type="match status" value="1"/>
</dbReference>
<evidence type="ECO:0000256" key="10">
    <source>
        <dbReference type="RuleBase" id="RU362114"/>
    </source>
</evidence>
<dbReference type="Proteomes" id="UP000728185">
    <property type="component" value="Unassembled WGS sequence"/>
</dbReference>
<dbReference type="Pfam" id="PF05406">
    <property type="entry name" value="WGR"/>
    <property type="match status" value="1"/>
</dbReference>
<dbReference type="EMBL" id="LUCM01009069">
    <property type="protein sequence ID" value="KAA0187516.1"/>
    <property type="molecule type" value="Genomic_DNA"/>
</dbReference>
<evidence type="ECO:0000313" key="16">
    <source>
        <dbReference type="Proteomes" id="UP000728185"/>
    </source>
</evidence>
<dbReference type="PROSITE" id="PS51059">
    <property type="entry name" value="PARP_CATALYTIC"/>
    <property type="match status" value="1"/>
</dbReference>
<comment type="subcellular location">
    <subcellularLocation>
        <location evidence="1">Nucleus</location>
    </subcellularLocation>
</comment>
<dbReference type="SMART" id="SM00773">
    <property type="entry name" value="WGR"/>
    <property type="match status" value="1"/>
</dbReference>
<dbReference type="FunFam" id="3.90.228.10:FF:000002">
    <property type="entry name" value="Poly [ADP-ribose] polymerase"/>
    <property type="match status" value="1"/>
</dbReference>
<proteinExistence type="inferred from homology"/>
<evidence type="ECO:0000256" key="11">
    <source>
        <dbReference type="SAM" id="MobiDB-lite"/>
    </source>
</evidence>
<evidence type="ECO:0000259" key="13">
    <source>
        <dbReference type="PROSITE" id="PS51060"/>
    </source>
</evidence>